<name>A0A0D0CS80_9AGAR</name>
<reference evidence="1 2" key="1">
    <citation type="submission" date="2014-04" db="EMBL/GenBank/DDBJ databases">
        <title>Evolutionary Origins and Diversification of the Mycorrhizal Mutualists.</title>
        <authorList>
            <consortium name="DOE Joint Genome Institute"/>
            <consortium name="Mycorrhizal Genomics Consortium"/>
            <person name="Kohler A."/>
            <person name="Kuo A."/>
            <person name="Nagy L.G."/>
            <person name="Floudas D."/>
            <person name="Copeland A."/>
            <person name="Barry K.W."/>
            <person name="Cichocki N."/>
            <person name="Veneault-Fourrey C."/>
            <person name="LaButti K."/>
            <person name="Lindquist E.A."/>
            <person name="Lipzen A."/>
            <person name="Lundell T."/>
            <person name="Morin E."/>
            <person name="Murat C."/>
            <person name="Riley R."/>
            <person name="Ohm R."/>
            <person name="Sun H."/>
            <person name="Tunlid A."/>
            <person name="Henrissat B."/>
            <person name="Grigoriev I.V."/>
            <person name="Hibbett D.S."/>
            <person name="Martin F."/>
        </authorList>
    </citation>
    <scope>NUCLEOTIDE SEQUENCE [LARGE SCALE GENOMIC DNA]</scope>
    <source>
        <strain evidence="1 2">FD-317 M1</strain>
    </source>
</reference>
<evidence type="ECO:0000313" key="1">
    <source>
        <dbReference type="EMBL" id="KIK62137.1"/>
    </source>
</evidence>
<keyword evidence="2" id="KW-1185">Reference proteome</keyword>
<gene>
    <name evidence="1" type="ORF">GYMLUDRAFT_552010</name>
</gene>
<protein>
    <submittedName>
        <fullName evidence="1">Unplaced genomic scaffold GYMLUscaffold_20, whole genome shotgun sequence</fullName>
    </submittedName>
</protein>
<evidence type="ECO:0000313" key="2">
    <source>
        <dbReference type="Proteomes" id="UP000053593"/>
    </source>
</evidence>
<dbReference type="HOGENOM" id="CLU_1777659_0_0_1"/>
<accession>A0A0D0CS80</accession>
<dbReference type="EMBL" id="KN834768">
    <property type="protein sequence ID" value="KIK62137.1"/>
    <property type="molecule type" value="Genomic_DNA"/>
</dbReference>
<dbReference type="AlphaFoldDB" id="A0A0D0CS80"/>
<organism evidence="1 2">
    <name type="scientific">Collybiopsis luxurians FD-317 M1</name>
    <dbReference type="NCBI Taxonomy" id="944289"/>
    <lineage>
        <taxon>Eukaryota</taxon>
        <taxon>Fungi</taxon>
        <taxon>Dikarya</taxon>
        <taxon>Basidiomycota</taxon>
        <taxon>Agaricomycotina</taxon>
        <taxon>Agaricomycetes</taxon>
        <taxon>Agaricomycetidae</taxon>
        <taxon>Agaricales</taxon>
        <taxon>Marasmiineae</taxon>
        <taxon>Omphalotaceae</taxon>
        <taxon>Collybiopsis</taxon>
        <taxon>Collybiopsis luxurians</taxon>
    </lineage>
</organism>
<sequence length="146" mass="16803">MEREEDNQALDMFVDSSQWADHESLQTFIWPFCRLPAPLTHILPLFFWHVSLHAVSNAMSGRPTPSPPLGRLLHNLGSCWQPPHDTYMSYLYSFNIMQRHLNLSVVQLPQREFILVQGTSRSAMLDTGVHRTLSIDCRLTYAIVPI</sequence>
<dbReference type="Proteomes" id="UP000053593">
    <property type="component" value="Unassembled WGS sequence"/>
</dbReference>
<proteinExistence type="predicted"/>